<keyword evidence="2" id="KW-0663">Pyridoxal phosphate</keyword>
<proteinExistence type="inferred from homology"/>
<dbReference type="Gene3D" id="1.10.10.10">
    <property type="entry name" value="Winged helix-like DNA-binding domain superfamily/Winged helix DNA-binding domain"/>
    <property type="match status" value="1"/>
</dbReference>
<dbReference type="STRING" id="1834516.BL253_23455"/>
<keyword evidence="4" id="KW-0238">DNA-binding</keyword>
<protein>
    <submittedName>
        <fullName evidence="7">GntR family transcriptional regulator</fullName>
    </submittedName>
</protein>
<dbReference type="Proteomes" id="UP000188929">
    <property type="component" value="Unassembled WGS sequence"/>
</dbReference>
<dbReference type="RefSeq" id="WP_076819323.1">
    <property type="nucleotide sequence ID" value="NZ_MOMC01000048.1"/>
</dbReference>
<dbReference type="InterPro" id="IPR015424">
    <property type="entry name" value="PyrdxlP-dep_Trfase"/>
</dbReference>
<dbReference type="SMART" id="SM00345">
    <property type="entry name" value="HTH_GNTR"/>
    <property type="match status" value="1"/>
</dbReference>
<dbReference type="GO" id="GO:0003677">
    <property type="term" value="F:DNA binding"/>
    <property type="evidence" value="ECO:0007669"/>
    <property type="project" value="UniProtKB-KW"/>
</dbReference>
<evidence type="ECO:0000256" key="3">
    <source>
        <dbReference type="ARBA" id="ARBA00023015"/>
    </source>
</evidence>
<dbReference type="Gene3D" id="3.40.640.10">
    <property type="entry name" value="Type I PLP-dependent aspartate aminotransferase-like (Major domain)"/>
    <property type="match status" value="1"/>
</dbReference>
<dbReference type="InterPro" id="IPR036388">
    <property type="entry name" value="WH-like_DNA-bd_sf"/>
</dbReference>
<evidence type="ECO:0000259" key="6">
    <source>
        <dbReference type="PROSITE" id="PS50949"/>
    </source>
</evidence>
<dbReference type="SUPFAM" id="SSF53383">
    <property type="entry name" value="PLP-dependent transferases"/>
    <property type="match status" value="1"/>
</dbReference>
<dbReference type="PANTHER" id="PTHR46577:SF1">
    <property type="entry name" value="HTH-TYPE TRANSCRIPTIONAL REGULATORY PROTEIN GABR"/>
    <property type="match status" value="1"/>
</dbReference>
<comment type="caution">
    <text evidence="7">The sequence shown here is derived from an EMBL/GenBank/DDBJ whole genome shotgun (WGS) entry which is preliminary data.</text>
</comment>
<accession>A0A1V2I762</accession>
<dbReference type="InterPro" id="IPR000524">
    <property type="entry name" value="Tscrpt_reg_HTH_GntR"/>
</dbReference>
<dbReference type="CDD" id="cd00609">
    <property type="entry name" value="AAT_like"/>
    <property type="match status" value="1"/>
</dbReference>
<dbReference type="GO" id="GO:0003700">
    <property type="term" value="F:DNA-binding transcription factor activity"/>
    <property type="evidence" value="ECO:0007669"/>
    <property type="project" value="InterPro"/>
</dbReference>
<evidence type="ECO:0000256" key="1">
    <source>
        <dbReference type="ARBA" id="ARBA00005384"/>
    </source>
</evidence>
<dbReference type="EMBL" id="MOMC01000048">
    <property type="protein sequence ID" value="ONH26998.1"/>
    <property type="molecule type" value="Genomic_DNA"/>
</dbReference>
<dbReference type="CDD" id="cd07377">
    <property type="entry name" value="WHTH_GntR"/>
    <property type="match status" value="1"/>
</dbReference>
<name>A0A1V2I762_9ACTN</name>
<dbReference type="InterPro" id="IPR015422">
    <property type="entry name" value="PyrdxlP-dep_Trfase_small"/>
</dbReference>
<organism evidence="7 8">
    <name type="scientific">Pseudofrankia asymbiotica</name>
    <dbReference type="NCBI Taxonomy" id="1834516"/>
    <lineage>
        <taxon>Bacteria</taxon>
        <taxon>Bacillati</taxon>
        <taxon>Actinomycetota</taxon>
        <taxon>Actinomycetes</taxon>
        <taxon>Frankiales</taxon>
        <taxon>Frankiaceae</taxon>
        <taxon>Pseudofrankia</taxon>
    </lineage>
</organism>
<evidence type="ECO:0000313" key="7">
    <source>
        <dbReference type="EMBL" id="ONH26998.1"/>
    </source>
</evidence>
<reference evidence="8" key="1">
    <citation type="submission" date="2016-10" db="EMBL/GenBank/DDBJ databases">
        <title>Frankia sp. NRRL B-16386 Genome sequencing.</title>
        <authorList>
            <person name="Ghodhbane-Gtari F."/>
            <person name="Swanson E."/>
            <person name="Gueddou A."/>
            <person name="Hezbri K."/>
            <person name="Ktari K."/>
            <person name="Nouioui I."/>
            <person name="Morris K."/>
            <person name="Simpson S."/>
            <person name="Abebe-Akele F."/>
            <person name="Thomas K."/>
            <person name="Gtari M."/>
            <person name="Tisa L.S."/>
        </authorList>
    </citation>
    <scope>NUCLEOTIDE SEQUENCE [LARGE SCALE GENOMIC DNA]</scope>
    <source>
        <strain evidence="8">NRRL B-16386</strain>
    </source>
</reference>
<keyword evidence="3" id="KW-0805">Transcription regulation</keyword>
<dbReference type="InterPro" id="IPR004839">
    <property type="entry name" value="Aminotransferase_I/II_large"/>
</dbReference>
<gene>
    <name evidence="7" type="ORF">BL253_23455</name>
</gene>
<keyword evidence="8" id="KW-1185">Reference proteome</keyword>
<dbReference type="AlphaFoldDB" id="A0A1V2I762"/>
<dbReference type="GO" id="GO:0030170">
    <property type="term" value="F:pyridoxal phosphate binding"/>
    <property type="evidence" value="ECO:0007669"/>
    <property type="project" value="InterPro"/>
</dbReference>
<evidence type="ECO:0000256" key="2">
    <source>
        <dbReference type="ARBA" id="ARBA00022898"/>
    </source>
</evidence>
<keyword evidence="5" id="KW-0804">Transcription</keyword>
<feature type="domain" description="HTH gntR-type" evidence="6">
    <location>
        <begin position="11"/>
        <end position="79"/>
    </location>
</feature>
<dbReference type="OrthoDB" id="4336542at2"/>
<dbReference type="PROSITE" id="PS50949">
    <property type="entry name" value="HTH_GNTR"/>
    <property type="match status" value="1"/>
</dbReference>
<dbReference type="InterPro" id="IPR036390">
    <property type="entry name" value="WH_DNA-bd_sf"/>
</dbReference>
<evidence type="ECO:0000256" key="5">
    <source>
        <dbReference type="ARBA" id="ARBA00023163"/>
    </source>
</evidence>
<evidence type="ECO:0000256" key="4">
    <source>
        <dbReference type="ARBA" id="ARBA00023125"/>
    </source>
</evidence>
<evidence type="ECO:0000313" key="8">
    <source>
        <dbReference type="Proteomes" id="UP000188929"/>
    </source>
</evidence>
<sequence>MIDVIVSTIDDRSARGIAGAVSRLVMSGALPAGTRLPTVRELATELGISPTTVSQAWRTLARAGVISPRGRAGTFVLAGPPASADPRRYRRITRSPGRLPHDYSTGTPDVALLPDLAPVLARVARGGNLTASYLDDPVLPALEKALRVRWPFPPAALTVVDGALDALDRVTGVLVGFGSRVLVENPCFPPLLDLFEAVGAEVVALPLDDEGIRPDALRAALSAATPAGAEPVALYLQPRAHNPAGVSMTPRRARALAALLAGRGVTVVEDDHVGDVAAAAPLSLGTYLPEATVHIRSFSKSHGPDLRLAAVGGVESVVNGLVSRRMLGPGWSSRLLQAVLAELLDDDETERTLARAREVYAGRRERMTAALAARGVRAQAGDGINLWMDVADEQVALVSLAARGIGAAPGTPFEAAPLGAAHLRVTVGLIPDDRIDDVAALLAEAAHG</sequence>
<dbReference type="Gene3D" id="3.90.1150.10">
    <property type="entry name" value="Aspartate Aminotransferase, domain 1"/>
    <property type="match status" value="1"/>
</dbReference>
<dbReference type="Pfam" id="PF00392">
    <property type="entry name" value="GntR"/>
    <property type="match status" value="1"/>
</dbReference>
<dbReference type="PANTHER" id="PTHR46577">
    <property type="entry name" value="HTH-TYPE TRANSCRIPTIONAL REGULATORY PROTEIN GABR"/>
    <property type="match status" value="1"/>
</dbReference>
<comment type="similarity">
    <text evidence="1">In the C-terminal section; belongs to the class-I pyridoxal-phosphate-dependent aminotransferase family.</text>
</comment>
<dbReference type="InterPro" id="IPR015421">
    <property type="entry name" value="PyrdxlP-dep_Trfase_major"/>
</dbReference>
<dbReference type="Pfam" id="PF00155">
    <property type="entry name" value="Aminotran_1_2"/>
    <property type="match status" value="1"/>
</dbReference>
<dbReference type="InterPro" id="IPR051446">
    <property type="entry name" value="HTH_trans_reg/aminotransferase"/>
</dbReference>
<dbReference type="SUPFAM" id="SSF46785">
    <property type="entry name" value="Winged helix' DNA-binding domain"/>
    <property type="match status" value="1"/>
</dbReference>